<evidence type="ECO:0000313" key="1">
    <source>
        <dbReference type="EMBL" id="CAI5765668.1"/>
    </source>
</evidence>
<name>A0AA35NYG6_9SAUR</name>
<proteinExistence type="predicted"/>
<evidence type="ECO:0000313" key="2">
    <source>
        <dbReference type="Proteomes" id="UP001178461"/>
    </source>
</evidence>
<gene>
    <name evidence="1" type="ORF">PODLI_1B000505</name>
</gene>
<organism evidence="1 2">
    <name type="scientific">Podarcis lilfordi</name>
    <name type="common">Lilford's wall lizard</name>
    <dbReference type="NCBI Taxonomy" id="74358"/>
    <lineage>
        <taxon>Eukaryota</taxon>
        <taxon>Metazoa</taxon>
        <taxon>Chordata</taxon>
        <taxon>Craniata</taxon>
        <taxon>Vertebrata</taxon>
        <taxon>Euteleostomi</taxon>
        <taxon>Lepidosauria</taxon>
        <taxon>Squamata</taxon>
        <taxon>Bifurcata</taxon>
        <taxon>Unidentata</taxon>
        <taxon>Episquamata</taxon>
        <taxon>Laterata</taxon>
        <taxon>Lacertibaenia</taxon>
        <taxon>Lacertidae</taxon>
        <taxon>Podarcis</taxon>
    </lineage>
</organism>
<reference evidence="1" key="1">
    <citation type="submission" date="2022-12" db="EMBL/GenBank/DDBJ databases">
        <authorList>
            <person name="Alioto T."/>
            <person name="Alioto T."/>
            <person name="Gomez Garrido J."/>
        </authorList>
    </citation>
    <scope>NUCLEOTIDE SEQUENCE</scope>
</reference>
<sequence length="110" mass="12553">MGTAIHSSPGLSSSPIPTGDYMVKWNVWEHISSSCWKSWMQMLAQASLKTPEAPLRGARACNSVMPWKWEGSYHERYQLAQVFCVCVQQSLDWTMQHMQTLLVLVLDQHS</sequence>
<accession>A0AA35NYG6</accession>
<dbReference type="AlphaFoldDB" id="A0AA35NYG6"/>
<dbReference type="EMBL" id="OX395127">
    <property type="protein sequence ID" value="CAI5765668.1"/>
    <property type="molecule type" value="Genomic_DNA"/>
</dbReference>
<protein>
    <submittedName>
        <fullName evidence="1">Uncharacterized protein</fullName>
    </submittedName>
</protein>
<dbReference type="Proteomes" id="UP001178461">
    <property type="component" value="Chromosome 2"/>
</dbReference>
<keyword evidence="2" id="KW-1185">Reference proteome</keyword>